<keyword evidence="4" id="KW-1185">Reference proteome</keyword>
<feature type="compositionally biased region" description="Basic and acidic residues" evidence="1">
    <location>
        <begin position="1"/>
        <end position="22"/>
    </location>
</feature>
<proteinExistence type="predicted"/>
<keyword evidence="2" id="KW-1133">Transmembrane helix</keyword>
<dbReference type="Proteomes" id="UP001379533">
    <property type="component" value="Chromosome"/>
</dbReference>
<feature type="compositionally biased region" description="Basic and acidic residues" evidence="1">
    <location>
        <begin position="36"/>
        <end position="48"/>
    </location>
</feature>
<organism evidence="3 4">
    <name type="scientific">Pendulispora brunnea</name>
    <dbReference type="NCBI Taxonomy" id="2905690"/>
    <lineage>
        <taxon>Bacteria</taxon>
        <taxon>Pseudomonadati</taxon>
        <taxon>Myxococcota</taxon>
        <taxon>Myxococcia</taxon>
        <taxon>Myxococcales</taxon>
        <taxon>Sorangiineae</taxon>
        <taxon>Pendulisporaceae</taxon>
        <taxon>Pendulispora</taxon>
    </lineage>
</organism>
<evidence type="ECO:0000256" key="2">
    <source>
        <dbReference type="SAM" id="Phobius"/>
    </source>
</evidence>
<feature type="compositionally biased region" description="Acidic residues" evidence="1">
    <location>
        <begin position="49"/>
        <end position="63"/>
    </location>
</feature>
<feature type="region of interest" description="Disordered" evidence="1">
    <location>
        <begin position="99"/>
        <end position="135"/>
    </location>
</feature>
<protein>
    <recommendedName>
        <fullName evidence="5">Tetratricopeptide repeat-like domain-containing protein</fullName>
    </recommendedName>
</protein>
<accession>A0ABZ2KNV7</accession>
<keyword evidence="2" id="KW-0472">Membrane</keyword>
<dbReference type="RefSeq" id="WP_394849884.1">
    <property type="nucleotide sequence ID" value="NZ_CP089982.1"/>
</dbReference>
<name>A0ABZ2KNV7_9BACT</name>
<sequence>MAENPKEEEKTSEAKDQAEGTHPESPAAPESPAVEEAEKLEEAEKAENPDEQGDEDDEDEEDQAATQEAIARRVAALGEEDAIERIARAEEEKLAERRRLQREAKKGKKKTGLEAAASKRLAKIGTKAPGPKRSVATAVDADPLIEKTAEFSKWVKKNQKGVGIIAAAVAVVGIGFGVYAYMQDKRENNASVALAAAVADERGRIGDPAKEDNDPDRPKDPRPIFKTAVERRDSALNKYREIETKYAGTGAAFLARLGEGSLLLDKQDPEGAIAAFNDAQNSPLAKVDPEVRGRALEGLGFAYELKAQAASGDEKTKWQDEALKRFHELENTDIEGFKEFGIYHQARVSQDKGDKDKAKELLKTLNERLSKPGEGKVFPALQQLVEDRLRALDPTALPPKTPLGAFGGNKPTEAQIRAIQEAMRKAQQKGGGAPQ</sequence>
<feature type="region of interest" description="Disordered" evidence="1">
    <location>
        <begin position="1"/>
        <end position="73"/>
    </location>
</feature>
<reference evidence="3 4" key="1">
    <citation type="submission" date="2021-12" db="EMBL/GenBank/DDBJ databases">
        <title>Discovery of the Pendulisporaceae a myxobacterial family with distinct sporulation behavior and unique specialized metabolism.</title>
        <authorList>
            <person name="Garcia R."/>
            <person name="Popoff A."/>
            <person name="Bader C.D."/>
            <person name="Loehr J."/>
            <person name="Walesch S."/>
            <person name="Walt C."/>
            <person name="Boldt J."/>
            <person name="Bunk B."/>
            <person name="Haeckl F.J.F.P.J."/>
            <person name="Gunesch A.P."/>
            <person name="Birkelbach J."/>
            <person name="Nuebel U."/>
            <person name="Pietschmann T."/>
            <person name="Bach T."/>
            <person name="Mueller R."/>
        </authorList>
    </citation>
    <scope>NUCLEOTIDE SEQUENCE [LARGE SCALE GENOMIC DNA]</scope>
    <source>
        <strain evidence="3 4">MSr12523</strain>
    </source>
</reference>
<evidence type="ECO:0008006" key="5">
    <source>
        <dbReference type="Google" id="ProtNLM"/>
    </source>
</evidence>
<evidence type="ECO:0000256" key="1">
    <source>
        <dbReference type="SAM" id="MobiDB-lite"/>
    </source>
</evidence>
<evidence type="ECO:0000313" key="3">
    <source>
        <dbReference type="EMBL" id="WXA99250.1"/>
    </source>
</evidence>
<dbReference type="EMBL" id="CP089982">
    <property type="protein sequence ID" value="WXA99250.1"/>
    <property type="molecule type" value="Genomic_DNA"/>
</dbReference>
<evidence type="ECO:0000313" key="4">
    <source>
        <dbReference type="Proteomes" id="UP001379533"/>
    </source>
</evidence>
<gene>
    <name evidence="3" type="ORF">LZC95_20805</name>
</gene>
<keyword evidence="2" id="KW-0812">Transmembrane</keyword>
<feature type="region of interest" description="Disordered" evidence="1">
    <location>
        <begin position="203"/>
        <end position="223"/>
    </location>
</feature>
<feature type="compositionally biased region" description="Low complexity" evidence="1">
    <location>
        <begin position="23"/>
        <end position="32"/>
    </location>
</feature>
<feature type="transmembrane region" description="Helical" evidence="2">
    <location>
        <begin position="162"/>
        <end position="182"/>
    </location>
</feature>